<dbReference type="GO" id="GO:0003677">
    <property type="term" value="F:DNA binding"/>
    <property type="evidence" value="ECO:0007669"/>
    <property type="project" value="InterPro"/>
</dbReference>
<evidence type="ECO:0008006" key="3">
    <source>
        <dbReference type="Google" id="ProtNLM"/>
    </source>
</evidence>
<gene>
    <name evidence="1" type="ORF">Psuf_050320</name>
</gene>
<dbReference type="KEGG" id="psuu:Psuf_050320"/>
<sequence length="620" mass="67704">MSTLGDRRQSKGRKAAMIDSDAITEAKRALGHQLAACREAAGFNQHRLAEEITFGRSTIANVETGYSTCSRTFWERCDHALRAGGALLRGYDDLQALIGVSRMQAAELAEAKRVAKFRELHAGGSLADDNQSRSAVADARSPAGKPRTLLEYLIRESDRTYEEWAEEFARRDGLVAISARHLGRLARGERDDAGTTPATRRALTAMFGIPARQLLAPYRPEDDPDDLQPPAALEPAPLAARDRAEQAGGISRAQFADRLEEGVASRPSTVDVVALSTLEALPRVGSGDESELDELEALELAQRVTASDVGPATLLRLEAIVDDIATKYSVTPPAELLRRARQYLSYVKTLVGARKTLDEHRRLLVVGAWLSLLAATLHIDLKQGRAASARLQTSAALAEQVGHDELRAWVLETEAWRVLTNGNYRRALELSQAAQRIGPAGSSVAIQATAQEGRAWSRLGQAEETYDAIQRVTKFTDRMPRPDRPEHHYQYDPDKAVSYTATTLAWLGDSAAESYAREVIARLSKAEKSGKWPRRLAVAKLDLSLALLASNEGDEASATALEAIVSGRVVPSNHWRALEVVAAVESRGLPEGRDLREAFEELRRGRLGDDNRPAISGLPD</sequence>
<evidence type="ECO:0000313" key="2">
    <source>
        <dbReference type="Proteomes" id="UP000503011"/>
    </source>
</evidence>
<protein>
    <recommendedName>
        <fullName evidence="3">HTH cro/C1-type domain-containing protein</fullName>
    </recommendedName>
</protein>
<dbReference type="EMBL" id="AP022871">
    <property type="protein sequence ID" value="BCB87719.1"/>
    <property type="molecule type" value="Genomic_DNA"/>
</dbReference>
<dbReference type="Gene3D" id="1.10.260.40">
    <property type="entry name" value="lambda repressor-like DNA-binding domains"/>
    <property type="match status" value="1"/>
</dbReference>
<evidence type="ECO:0000313" key="1">
    <source>
        <dbReference type="EMBL" id="BCB87719.1"/>
    </source>
</evidence>
<reference evidence="1 2" key="2">
    <citation type="submission" date="2020-03" db="EMBL/GenBank/DDBJ databases">
        <authorList>
            <person name="Ichikawa N."/>
            <person name="Kimura A."/>
            <person name="Kitahashi Y."/>
            <person name="Uohara A."/>
        </authorList>
    </citation>
    <scope>NUCLEOTIDE SEQUENCE [LARGE SCALE GENOMIC DNA]</scope>
    <source>
        <strain evidence="1 2">NBRC 105367</strain>
    </source>
</reference>
<dbReference type="SUPFAM" id="SSF47413">
    <property type="entry name" value="lambda repressor-like DNA-binding domains"/>
    <property type="match status" value="1"/>
</dbReference>
<proteinExistence type="predicted"/>
<dbReference type="InterPro" id="IPR010982">
    <property type="entry name" value="Lambda_DNA-bd_dom_sf"/>
</dbReference>
<name>A0A6F8YNT7_9ACTN</name>
<keyword evidence="2" id="KW-1185">Reference proteome</keyword>
<dbReference type="Pfam" id="PF13560">
    <property type="entry name" value="HTH_31"/>
    <property type="match status" value="1"/>
</dbReference>
<dbReference type="AlphaFoldDB" id="A0A6F8YNT7"/>
<dbReference type="Proteomes" id="UP000503011">
    <property type="component" value="Chromosome"/>
</dbReference>
<reference evidence="1 2" key="1">
    <citation type="submission" date="2020-03" db="EMBL/GenBank/DDBJ databases">
        <title>Whole genome shotgun sequence of Phytohabitans suffuscus NBRC 105367.</title>
        <authorList>
            <person name="Komaki H."/>
            <person name="Tamura T."/>
        </authorList>
    </citation>
    <scope>NUCLEOTIDE SEQUENCE [LARGE SCALE GENOMIC DNA]</scope>
    <source>
        <strain evidence="1 2">NBRC 105367</strain>
    </source>
</reference>
<organism evidence="1 2">
    <name type="scientific">Phytohabitans suffuscus</name>
    <dbReference type="NCBI Taxonomy" id="624315"/>
    <lineage>
        <taxon>Bacteria</taxon>
        <taxon>Bacillati</taxon>
        <taxon>Actinomycetota</taxon>
        <taxon>Actinomycetes</taxon>
        <taxon>Micromonosporales</taxon>
        <taxon>Micromonosporaceae</taxon>
    </lineage>
</organism>
<accession>A0A6F8YNT7</accession>